<dbReference type="Proteomes" id="UP000076722">
    <property type="component" value="Unassembled WGS sequence"/>
</dbReference>
<feature type="transmembrane region" description="Helical" evidence="2">
    <location>
        <begin position="220"/>
        <end position="245"/>
    </location>
</feature>
<proteinExistence type="predicted"/>
<dbReference type="AlphaFoldDB" id="A0A164TBN5"/>
<keyword evidence="2" id="KW-1133">Transmembrane helix</keyword>
<gene>
    <name evidence="4" type="ORF">SISNIDRAFT_486770</name>
</gene>
<reference evidence="4 5" key="1">
    <citation type="journal article" date="2016" name="Mol. Biol. Evol.">
        <title>Comparative Genomics of Early-Diverging Mushroom-Forming Fungi Provides Insights into the Origins of Lignocellulose Decay Capabilities.</title>
        <authorList>
            <person name="Nagy L.G."/>
            <person name="Riley R."/>
            <person name="Tritt A."/>
            <person name="Adam C."/>
            <person name="Daum C."/>
            <person name="Floudas D."/>
            <person name="Sun H."/>
            <person name="Yadav J.S."/>
            <person name="Pangilinan J."/>
            <person name="Larsson K.H."/>
            <person name="Matsuura K."/>
            <person name="Barry K."/>
            <person name="Labutti K."/>
            <person name="Kuo R."/>
            <person name="Ohm R.A."/>
            <person name="Bhattacharya S.S."/>
            <person name="Shirouzu T."/>
            <person name="Yoshinaga Y."/>
            <person name="Martin F.M."/>
            <person name="Grigoriev I.V."/>
            <person name="Hibbett D.S."/>
        </authorList>
    </citation>
    <scope>NUCLEOTIDE SEQUENCE [LARGE SCALE GENOMIC DNA]</scope>
    <source>
        <strain evidence="4 5">HHB9708</strain>
    </source>
</reference>
<feature type="region of interest" description="Disordered" evidence="1">
    <location>
        <begin position="1"/>
        <end position="25"/>
    </location>
</feature>
<keyword evidence="2" id="KW-0812">Transmembrane</keyword>
<feature type="domain" description="DUF6535" evidence="3">
    <location>
        <begin position="94"/>
        <end position="246"/>
    </location>
</feature>
<evidence type="ECO:0000313" key="4">
    <source>
        <dbReference type="EMBL" id="KZS92237.1"/>
    </source>
</evidence>
<dbReference type="InterPro" id="IPR045338">
    <property type="entry name" value="DUF6535"/>
</dbReference>
<keyword evidence="5" id="KW-1185">Reference proteome</keyword>
<feature type="region of interest" description="Disordered" evidence="1">
    <location>
        <begin position="774"/>
        <end position="896"/>
    </location>
</feature>
<feature type="compositionally biased region" description="Low complexity" evidence="1">
    <location>
        <begin position="1"/>
        <end position="12"/>
    </location>
</feature>
<evidence type="ECO:0000256" key="2">
    <source>
        <dbReference type="SAM" id="Phobius"/>
    </source>
</evidence>
<keyword evidence="2" id="KW-0472">Membrane</keyword>
<feature type="transmembrane region" description="Helical" evidence="2">
    <location>
        <begin position="257"/>
        <end position="278"/>
    </location>
</feature>
<dbReference type="EMBL" id="KV419411">
    <property type="protein sequence ID" value="KZS92237.1"/>
    <property type="molecule type" value="Genomic_DNA"/>
</dbReference>
<name>A0A164TBN5_9AGAM</name>
<protein>
    <recommendedName>
        <fullName evidence="3">DUF6535 domain-containing protein</fullName>
    </recommendedName>
</protein>
<evidence type="ECO:0000313" key="5">
    <source>
        <dbReference type="Proteomes" id="UP000076722"/>
    </source>
</evidence>
<sequence>MSASAASAPDSPAESEDVASTTSSSTTPVLQTDLLVPLVAALDKLNVTMEGVKSTLLDHGKKFDVLTKDALKNDQPYDEKGLDDEATCTAIYEIAVAKTREKAEQWNGVIDVTLIFIALFSAVLTAFLIPASQALSQTPNTSGNSTSSSSDPLPLPASSDEIVCALYYLSLITAIVVAVLCVLGRQWVRKLTTLPDVKSWKARTIWHVERMRRAELWIKILMETIYWSLLLSIGLFIAGLFYQLWNLATSFNGTARILLATWGLGIVLASAIIFTMIATTYRAVRYEGSVFEGILSKTIVAVAARCAPKEVDQTEERSNEWWLKRWWQWLTQRHPIDRLRRAWMGIRELELKNLQASLADRSKKGWASLQARIGALSISQLWRRIREWIGNLQVKVESESLEKLSATYLSLIAEASEPSLLERAVASLSYSTWVQYGHSSGSFNLVERAYDRLMATDTSIRVRETVNIQVARFAPWVRERRQQLRKAKKTRKDLKADVLFRQKYRADTPANSEAALKGIEEEAKEDAEEERRMVAVTKFLLDQRTHPIYRVFTPTETSCADILDLLALPFDECVANCLFVMESPRKFGNPERIFHNAVNYCNSLLESDQQSEATAILTHIDRLSILRSLMHSSIYYPAYHTFLEFVAEDRPELLNDVNKIVKARSDWGTAHPDGVFDVFIVLAGASSDLPYEIDRSPLIEHFYRYPSSTYWGRATDAMIAYLTQYDIATMSNHAAISIFLQCCTDPDFRDLDGWKCVTSDETRKAAQALLTEHEDLFGDASPPRSPRSLVVEPANSSRQSLSVSTTFSTRPRSLQDSDASSARSQPESQPEYEDPREVEVQPNVDPDAEAQAEVDPNPEAHAQSDAEPPGRSASIDARPLSRSSTHIEMEVAASET</sequence>
<dbReference type="Pfam" id="PF20153">
    <property type="entry name" value="DUF6535"/>
    <property type="match status" value="1"/>
</dbReference>
<organism evidence="4 5">
    <name type="scientific">Sistotremastrum niveocremeum HHB9708</name>
    <dbReference type="NCBI Taxonomy" id="1314777"/>
    <lineage>
        <taxon>Eukaryota</taxon>
        <taxon>Fungi</taxon>
        <taxon>Dikarya</taxon>
        <taxon>Basidiomycota</taxon>
        <taxon>Agaricomycotina</taxon>
        <taxon>Agaricomycetes</taxon>
        <taxon>Sistotremastrales</taxon>
        <taxon>Sistotremastraceae</taxon>
        <taxon>Sertulicium</taxon>
        <taxon>Sertulicium niveocremeum</taxon>
    </lineage>
</organism>
<feature type="transmembrane region" description="Helical" evidence="2">
    <location>
        <begin position="165"/>
        <end position="183"/>
    </location>
</feature>
<evidence type="ECO:0000256" key="1">
    <source>
        <dbReference type="SAM" id="MobiDB-lite"/>
    </source>
</evidence>
<feature type="transmembrane region" description="Helical" evidence="2">
    <location>
        <begin position="108"/>
        <end position="129"/>
    </location>
</feature>
<evidence type="ECO:0000259" key="3">
    <source>
        <dbReference type="Pfam" id="PF20153"/>
    </source>
</evidence>
<feature type="compositionally biased region" description="Polar residues" evidence="1">
    <location>
        <begin position="794"/>
        <end position="828"/>
    </location>
</feature>
<accession>A0A164TBN5</accession>